<evidence type="ECO:0000313" key="2">
    <source>
        <dbReference type="Proteomes" id="UP001177670"/>
    </source>
</evidence>
<dbReference type="EMBL" id="JAHYIQ010000012">
    <property type="protein sequence ID" value="KAK1127131.1"/>
    <property type="molecule type" value="Genomic_DNA"/>
</dbReference>
<evidence type="ECO:0000313" key="1">
    <source>
        <dbReference type="EMBL" id="KAK1127131.1"/>
    </source>
</evidence>
<gene>
    <name evidence="1" type="ORF">K0M31_003679</name>
</gene>
<keyword evidence="2" id="KW-1185">Reference proteome</keyword>
<comment type="caution">
    <text evidence="1">The sequence shown here is derived from an EMBL/GenBank/DDBJ whole genome shotgun (WGS) entry which is preliminary data.</text>
</comment>
<accession>A0AA40FYD9</accession>
<dbReference type="Proteomes" id="UP001177670">
    <property type="component" value="Unassembled WGS sequence"/>
</dbReference>
<proteinExistence type="predicted"/>
<sequence>MTLEDRRMRSTPKWVNPCGLAAEDFATGDLDVVQLTDSQLLHQVVVQAKTALMHAELFRDDYVSTDCTCLSIFSVVHAYTRAKHCPNIHGTYMEQYYTSPNILAIELTGAISSVKGAKRSSSSTVR</sequence>
<name>A0AA40FYD9_9HYME</name>
<organism evidence="1 2">
    <name type="scientific">Melipona bicolor</name>
    <dbReference type="NCBI Taxonomy" id="60889"/>
    <lineage>
        <taxon>Eukaryota</taxon>
        <taxon>Metazoa</taxon>
        <taxon>Ecdysozoa</taxon>
        <taxon>Arthropoda</taxon>
        <taxon>Hexapoda</taxon>
        <taxon>Insecta</taxon>
        <taxon>Pterygota</taxon>
        <taxon>Neoptera</taxon>
        <taxon>Endopterygota</taxon>
        <taxon>Hymenoptera</taxon>
        <taxon>Apocrita</taxon>
        <taxon>Aculeata</taxon>
        <taxon>Apoidea</taxon>
        <taxon>Anthophila</taxon>
        <taxon>Apidae</taxon>
        <taxon>Melipona</taxon>
    </lineage>
</organism>
<protein>
    <submittedName>
        <fullName evidence="1">Uncharacterized protein</fullName>
    </submittedName>
</protein>
<dbReference type="AlphaFoldDB" id="A0AA40FYD9"/>
<reference evidence="1" key="1">
    <citation type="submission" date="2021-10" db="EMBL/GenBank/DDBJ databases">
        <title>Melipona bicolor Genome sequencing and assembly.</title>
        <authorList>
            <person name="Araujo N.S."/>
            <person name="Arias M.C."/>
        </authorList>
    </citation>
    <scope>NUCLEOTIDE SEQUENCE</scope>
    <source>
        <strain evidence="1">USP_2M_L1-L4_2017</strain>
        <tissue evidence="1">Whole body</tissue>
    </source>
</reference>